<dbReference type="InterPro" id="IPR001810">
    <property type="entry name" value="F-box_dom"/>
</dbReference>
<dbReference type="SUPFAM" id="SSF81383">
    <property type="entry name" value="F-box domain"/>
    <property type="match status" value="1"/>
</dbReference>
<sequence length="363" mass="41778">MEASTISVQDSEAIIRACTYHRHEFDRLLVQTPKTKLQAPFLQTSFKPSSPSGLGILGHLPDELVLMILHELDIVSYLRFRGVNNRARSIATNSKDYKTVVRHGMGGLKALLKVRLGHLFTITRFHQVLMSPECEFCGKFATFLYLITCQRCCFTCLQISSELRTLPIPIPKEFAKAAKKTVEEIERVCEPRSCVVYGKYSLEPWPRVTRPKWLAQAKPAIEKLQSLDGSRKIPKQALDHLPEHQVRNEATHHYCYRYMASTAFPTYDANRDQLEHGISCKGCQFRLEEYVRETNSSIQPPWGLNDRDRVYSAEEFMCHFRSCEYAQKVWADTLETGEAPLSKFIQDGGTVISHERHLRYELY</sequence>
<proteinExistence type="predicted"/>
<reference evidence="2" key="1">
    <citation type="journal article" date="2021" name="Nat. Commun.">
        <title>Genetic determinants of endophytism in the Arabidopsis root mycobiome.</title>
        <authorList>
            <person name="Mesny F."/>
            <person name="Miyauchi S."/>
            <person name="Thiergart T."/>
            <person name="Pickel B."/>
            <person name="Atanasova L."/>
            <person name="Karlsson M."/>
            <person name="Huettel B."/>
            <person name="Barry K.W."/>
            <person name="Haridas S."/>
            <person name="Chen C."/>
            <person name="Bauer D."/>
            <person name="Andreopoulos W."/>
            <person name="Pangilinan J."/>
            <person name="LaButti K."/>
            <person name="Riley R."/>
            <person name="Lipzen A."/>
            <person name="Clum A."/>
            <person name="Drula E."/>
            <person name="Henrissat B."/>
            <person name="Kohler A."/>
            <person name="Grigoriev I.V."/>
            <person name="Martin F.M."/>
            <person name="Hacquard S."/>
        </authorList>
    </citation>
    <scope>NUCLEOTIDE SEQUENCE</scope>
    <source>
        <strain evidence="2">MPI-SDFR-AT-0068</strain>
    </source>
</reference>
<dbReference type="InterPro" id="IPR036047">
    <property type="entry name" value="F-box-like_dom_sf"/>
</dbReference>
<name>A0A8K0WCJ4_9HYPO</name>
<protein>
    <recommendedName>
        <fullName evidence="1">F-box domain-containing protein</fullName>
    </recommendedName>
</protein>
<evidence type="ECO:0000259" key="1">
    <source>
        <dbReference type="PROSITE" id="PS50181"/>
    </source>
</evidence>
<comment type="caution">
    <text evidence="2">The sequence shown here is derived from an EMBL/GenBank/DDBJ whole genome shotgun (WGS) entry which is preliminary data.</text>
</comment>
<organism evidence="2 3">
    <name type="scientific">Fusarium tricinctum</name>
    <dbReference type="NCBI Taxonomy" id="61284"/>
    <lineage>
        <taxon>Eukaryota</taxon>
        <taxon>Fungi</taxon>
        <taxon>Dikarya</taxon>
        <taxon>Ascomycota</taxon>
        <taxon>Pezizomycotina</taxon>
        <taxon>Sordariomycetes</taxon>
        <taxon>Hypocreomycetidae</taxon>
        <taxon>Hypocreales</taxon>
        <taxon>Nectriaceae</taxon>
        <taxon>Fusarium</taxon>
        <taxon>Fusarium tricinctum species complex</taxon>
    </lineage>
</organism>
<evidence type="ECO:0000313" key="2">
    <source>
        <dbReference type="EMBL" id="KAH7245453.1"/>
    </source>
</evidence>
<dbReference type="OrthoDB" id="165382at2759"/>
<dbReference type="AlphaFoldDB" id="A0A8K0WCJ4"/>
<accession>A0A8K0WCJ4</accession>
<dbReference type="EMBL" id="JAGPXF010000004">
    <property type="protein sequence ID" value="KAH7245453.1"/>
    <property type="molecule type" value="Genomic_DNA"/>
</dbReference>
<evidence type="ECO:0000313" key="3">
    <source>
        <dbReference type="Proteomes" id="UP000813427"/>
    </source>
</evidence>
<gene>
    <name evidence="2" type="ORF">BKA59DRAFT_475831</name>
</gene>
<dbReference type="Pfam" id="PF00646">
    <property type="entry name" value="F-box"/>
    <property type="match status" value="1"/>
</dbReference>
<dbReference type="Proteomes" id="UP000813427">
    <property type="component" value="Unassembled WGS sequence"/>
</dbReference>
<dbReference type="PROSITE" id="PS50181">
    <property type="entry name" value="FBOX"/>
    <property type="match status" value="1"/>
</dbReference>
<keyword evidence="3" id="KW-1185">Reference proteome</keyword>
<feature type="domain" description="F-box" evidence="1">
    <location>
        <begin position="54"/>
        <end position="100"/>
    </location>
</feature>